<dbReference type="EMBL" id="CP041969">
    <property type="protein sequence ID" value="QMV43843.1"/>
    <property type="molecule type" value="Genomic_DNA"/>
</dbReference>
<dbReference type="InterPro" id="IPR008979">
    <property type="entry name" value="Galactose-bd-like_sf"/>
</dbReference>
<dbReference type="PROSITE" id="PS51762">
    <property type="entry name" value="GH16_2"/>
    <property type="match status" value="1"/>
</dbReference>
<sequence length="1479" mass="159908">MQRNGFIKKGLSSFGIYLLLFSIVMNGAFAATPSTGAGTPAYKDLPSKHWAASAIDHLKGYGVLSGYPDGTIRPNQPITRVEFAAMINRLFGFNALSSALLKDRTASAWANTEISKAIEAGYLSLDQDRAAHPNSPISRAEVAAALSKVFHFTAASGKSSPSFSDLDGLEQSTVNAISALAQGGYSNGFADGTFKPGKTISRAELAAMLDRITALYVNKEGIVAAGSVKGNAVLNHSDVVIENTVVEGNLYLTPGIGDGDVKLDKVTVKGTTFVQGGGDHSVTLNDSRLATLVVNKKNSLVRVVISGTVDQLIVDGLAHIILAEGAVIKQFIITQQADKTTIEGKGKIEKFDNQAAGVLFNGKELPSGISAGNMATGGSASGGGGGGGGGTTTSNPWTLAWSDEFDGNTIDPTKWTFDTTNGASVNIPGWGNNELQYYTSRPDNVKVENGKLVITAKKEEYEGFHYTSARIKTKGLFKEKYGKYEIRAKTPAGKGYWPAIWMLPEDNAYGTWAASGEIDIMETWGSKPDTIAGTLHYGQPAPGNTSSGKEYKFVNSTTQQYHTYAIEWEPNEIRWYVDGHLYSTQNDWYSRSANQPDVNSYPAPFDQPFHLIMNVAVGGNFDGDPTPDTVFPQAMEIDYVRYYKLTGRSYSEPTPPTLTKESYLPGSKLPQAPDNDMVYNAGFTQTTAGDAGMGVSGTAHWNLFQEPGSAAATVAIESIDDRNYAKVSISNGGGNPYSIQPQAIVSLAKGRYYKLTFDAKTDSSRLMNVKLTGGQSRGFTAYSPSLSVPLTDTFQSYQMSFQMKQDSDIAARIEFNMGTNTHPVWFGNVKLVEIDSIAFEHDLPKTPYGPEGNHIYNGTFDQGEPNRLSYWHLIKSGGSQATASVNETERKLNLNIANGGSAADQLQWLQRGLPLINGQSYLLAWEGSANAARAITVRLQSKNGDKIYAEQTLNLTTVTEMKSMSFTMNEASTNEAQLVFHLGGSAGNLKLDNIKLVRTSLYLDPTVVKFPLRNGQFDGGLAGWRTVANDGATLAASTQQSQATLSIGGTGPNPWSALFLQEGLSASNGIPYLFEFDAYATTNRKMQAVIENSAYQPSFSTIIDLTAEKKRYRFEFMKSGSENVDLKFLLGRIGEDAALGAHDVFIDNVVFEPKGAIGLSNRLTNGTFDANTAGWTSFFHNGGGVTGAVYGENGSMKASLNRSGPDSWNAQVDYENVTIEQNKSYRLTFDASSTIDRNIQVVVEHKGGDYAKYLEPRTVALTDTTQTYSYTFTSNTATDTGAHVNFLLGRIDDAIDAAHDLYFDNISLVEVTMPSLEGHALLNGTFDANMDHWKTYVNDGADTTVFAVDAQKLKVDFPNYDGWFQWSTQVFQTGLKLVAGKTYVLSFDARSSIGKSVLVQVENGSTGLHLPAQPVLLTSAELTHTFEFTVSGDTDQNAILNFLLGSNNVPGSPPSPDYSGPLFQPHSIWIDNVTLIEKP</sequence>
<name>A0A7G5C3Q9_9BACL</name>
<gene>
    <name evidence="7" type="ORF">FPL14_23735</name>
</gene>
<keyword evidence="2 7" id="KW-0378">Hydrolase</keyword>
<organism evidence="7 8">
    <name type="scientific">Cohnella cholangitidis</name>
    <dbReference type="NCBI Taxonomy" id="2598458"/>
    <lineage>
        <taxon>Bacteria</taxon>
        <taxon>Bacillati</taxon>
        <taxon>Bacillota</taxon>
        <taxon>Bacilli</taxon>
        <taxon>Bacillales</taxon>
        <taxon>Paenibacillaceae</taxon>
        <taxon>Cohnella</taxon>
    </lineage>
</organism>
<dbReference type="InterPro" id="IPR013320">
    <property type="entry name" value="ConA-like_dom_sf"/>
</dbReference>
<dbReference type="InterPro" id="IPR000757">
    <property type="entry name" value="Beta-glucanase-like"/>
</dbReference>
<feature type="domain" description="SLH" evidence="5">
    <location>
        <begin position="38"/>
        <end position="101"/>
    </location>
</feature>
<dbReference type="Proteomes" id="UP000515679">
    <property type="component" value="Chromosome"/>
</dbReference>
<dbReference type="PANTHER" id="PTHR10963">
    <property type="entry name" value="GLYCOSYL HYDROLASE-RELATED"/>
    <property type="match status" value="1"/>
</dbReference>
<accession>A0A7G5C3Q9</accession>
<dbReference type="KEGG" id="cchl:FPL14_23735"/>
<dbReference type="InterPro" id="IPR003305">
    <property type="entry name" value="CenC_carb-bd"/>
</dbReference>
<evidence type="ECO:0000259" key="6">
    <source>
        <dbReference type="PROSITE" id="PS51762"/>
    </source>
</evidence>
<dbReference type="CDD" id="cd08023">
    <property type="entry name" value="GH16_laminarinase_like"/>
    <property type="match status" value="1"/>
</dbReference>
<dbReference type="GO" id="GO:0005975">
    <property type="term" value="P:carbohydrate metabolic process"/>
    <property type="evidence" value="ECO:0007669"/>
    <property type="project" value="InterPro"/>
</dbReference>
<dbReference type="RefSeq" id="WP_182300082.1">
    <property type="nucleotide sequence ID" value="NZ_CP041969.1"/>
</dbReference>
<dbReference type="InterPro" id="IPR050546">
    <property type="entry name" value="Glycosyl_Hydrlase_16"/>
</dbReference>
<dbReference type="PANTHER" id="PTHR10963:SF55">
    <property type="entry name" value="GLYCOSIDE HYDROLASE FAMILY 16 PROTEIN"/>
    <property type="match status" value="1"/>
</dbReference>
<evidence type="ECO:0000313" key="8">
    <source>
        <dbReference type="Proteomes" id="UP000515679"/>
    </source>
</evidence>
<evidence type="ECO:0000256" key="1">
    <source>
        <dbReference type="ARBA" id="ARBA00006865"/>
    </source>
</evidence>
<dbReference type="SUPFAM" id="SSF49785">
    <property type="entry name" value="Galactose-binding domain-like"/>
    <property type="match status" value="5"/>
</dbReference>
<evidence type="ECO:0000313" key="7">
    <source>
        <dbReference type="EMBL" id="QMV43843.1"/>
    </source>
</evidence>
<evidence type="ECO:0000256" key="3">
    <source>
        <dbReference type="SAM" id="MobiDB-lite"/>
    </source>
</evidence>
<dbReference type="InterPro" id="IPR001119">
    <property type="entry name" value="SLH_dom"/>
</dbReference>
<dbReference type="Gene3D" id="2.60.120.260">
    <property type="entry name" value="Galactose-binding domain-like"/>
    <property type="match status" value="5"/>
</dbReference>
<comment type="similarity">
    <text evidence="1">Belongs to the glycosyl hydrolase 16 family.</text>
</comment>
<evidence type="ECO:0000256" key="4">
    <source>
        <dbReference type="SAM" id="SignalP"/>
    </source>
</evidence>
<dbReference type="SUPFAM" id="SSF49899">
    <property type="entry name" value="Concanavalin A-like lectins/glucanases"/>
    <property type="match status" value="1"/>
</dbReference>
<feature type="signal peptide" evidence="4">
    <location>
        <begin position="1"/>
        <end position="30"/>
    </location>
</feature>
<keyword evidence="8" id="KW-1185">Reference proteome</keyword>
<dbReference type="Pfam" id="PF02018">
    <property type="entry name" value="CBM_4_9"/>
    <property type="match status" value="4"/>
</dbReference>
<dbReference type="Gene3D" id="2.60.120.200">
    <property type="match status" value="1"/>
</dbReference>
<feature type="chain" id="PRO_5028875706" evidence="4">
    <location>
        <begin position="31"/>
        <end position="1479"/>
    </location>
</feature>
<protein>
    <submittedName>
        <fullName evidence="7">Family 16 glycosylhydrolase</fullName>
    </submittedName>
</protein>
<dbReference type="Pfam" id="PF00395">
    <property type="entry name" value="SLH"/>
    <property type="match status" value="3"/>
</dbReference>
<proteinExistence type="inferred from homology"/>
<feature type="domain" description="SLH" evidence="5">
    <location>
        <begin position="160"/>
        <end position="223"/>
    </location>
</feature>
<dbReference type="Pfam" id="PF00722">
    <property type="entry name" value="Glyco_hydro_16"/>
    <property type="match status" value="1"/>
</dbReference>
<evidence type="ECO:0000256" key="2">
    <source>
        <dbReference type="ARBA" id="ARBA00022801"/>
    </source>
</evidence>
<feature type="region of interest" description="Disordered" evidence="3">
    <location>
        <begin position="651"/>
        <end position="671"/>
    </location>
</feature>
<feature type="compositionally biased region" description="Polar residues" evidence="3">
    <location>
        <begin position="651"/>
        <end position="660"/>
    </location>
</feature>
<reference evidence="7 8" key="1">
    <citation type="submission" date="2019-07" db="EMBL/GenBank/DDBJ databases">
        <authorList>
            <person name="Kim J.K."/>
            <person name="Cheong H.-M."/>
            <person name="Choi Y."/>
            <person name="Hwang K.J."/>
            <person name="Lee S."/>
            <person name="Choi C."/>
        </authorList>
    </citation>
    <scope>NUCLEOTIDE SEQUENCE [LARGE SCALE GENOMIC DNA]</scope>
    <source>
        <strain evidence="7 8">KS 22</strain>
    </source>
</reference>
<dbReference type="PROSITE" id="PS51272">
    <property type="entry name" value="SLH"/>
    <property type="match status" value="2"/>
</dbReference>
<feature type="domain" description="GH16" evidence="6">
    <location>
        <begin position="358"/>
        <end position="648"/>
    </location>
</feature>
<keyword evidence="4" id="KW-0732">Signal</keyword>
<dbReference type="GO" id="GO:0004553">
    <property type="term" value="F:hydrolase activity, hydrolyzing O-glycosyl compounds"/>
    <property type="evidence" value="ECO:0007669"/>
    <property type="project" value="InterPro"/>
</dbReference>
<evidence type="ECO:0000259" key="5">
    <source>
        <dbReference type="PROSITE" id="PS51272"/>
    </source>
</evidence>